<protein>
    <recommendedName>
        <fullName evidence="11">Complex III subunit 9</fullName>
    </recommendedName>
</protein>
<dbReference type="Gene3D" id="1.20.5.260">
    <property type="entry name" value="Cytochrome b-c1 complex subunit 9"/>
    <property type="match status" value="1"/>
</dbReference>
<accession>A0A0U2UPJ5</accession>
<evidence type="ECO:0000256" key="7">
    <source>
        <dbReference type="ARBA" id="ARBA00022982"/>
    </source>
</evidence>
<proteinExistence type="evidence at transcript level"/>
<dbReference type="InterPro" id="IPR008027">
    <property type="entry name" value="QCR9"/>
</dbReference>
<dbReference type="GO" id="GO:0005743">
    <property type="term" value="C:mitochondrial inner membrane"/>
    <property type="evidence" value="ECO:0007669"/>
    <property type="project" value="UniProtKB-SubCell"/>
</dbReference>
<dbReference type="PANTHER" id="PTHR12980">
    <property type="entry name" value="UBIQUINOL-CYTOCHROME C REDUCTASE COMPLEX, SUBUNIT X"/>
    <property type="match status" value="1"/>
</dbReference>
<evidence type="ECO:0000256" key="2">
    <source>
        <dbReference type="ARBA" id="ARBA00007856"/>
    </source>
</evidence>
<dbReference type="Pfam" id="PF05365">
    <property type="entry name" value="UCR_UQCRX_QCR9"/>
    <property type="match status" value="1"/>
</dbReference>
<dbReference type="FunFam" id="1.20.5.260:FF:000001">
    <property type="entry name" value="Cytochrome b-c1 complex subunit 9"/>
    <property type="match status" value="1"/>
</dbReference>
<dbReference type="EMBL" id="KT755028">
    <property type="protein sequence ID" value="ALS04862.1"/>
    <property type="molecule type" value="mRNA"/>
</dbReference>
<reference evidence="12" key="1">
    <citation type="journal article" date="2015" name="Sci. Rep.">
        <title>Spliced leader RNA trans-splicing discovered in copepods.</title>
        <authorList>
            <person name="Yang F."/>
            <person name="Xu D."/>
            <person name="Zhuang Y."/>
            <person name="Yi X."/>
            <person name="Huang Y."/>
            <person name="Chen H."/>
            <person name="Lin S."/>
            <person name="Campbell D.A."/>
            <person name="Sturm N.R."/>
            <person name="Liu G."/>
            <person name="Zhang H."/>
        </authorList>
    </citation>
    <scope>NUCLEOTIDE SEQUENCE</scope>
</reference>
<name>A0A0U2UPJ5_9MAXI</name>
<comment type="subcellular location">
    <subcellularLocation>
        <location evidence="1 11">Mitochondrion inner membrane</location>
        <topology evidence="1 11">Single-pass membrane protein</topology>
    </subcellularLocation>
</comment>
<evidence type="ECO:0000256" key="3">
    <source>
        <dbReference type="ARBA" id="ARBA00022448"/>
    </source>
</evidence>
<dbReference type="EMBL" id="KT754742">
    <property type="protein sequence ID" value="ALS04576.1"/>
    <property type="molecule type" value="mRNA"/>
</dbReference>
<keyword evidence="4 11" id="KW-0679">Respiratory chain</keyword>
<keyword evidence="7 11" id="KW-0249">Electron transport</keyword>
<evidence type="ECO:0000313" key="12">
    <source>
        <dbReference type="EMBL" id="ALS04862.1"/>
    </source>
</evidence>
<comment type="function">
    <text evidence="11">Component of the ubiquinol-cytochrome c oxidoreductase, a multisubunit transmembrane complex that is part of the mitochondrial electron transport chain which drives oxidative phosphorylation. The complex plays an important role in the uptake of multiple carbon sources present in different host niches.</text>
</comment>
<dbReference type="SUPFAM" id="SSF81514">
    <property type="entry name" value="Subunit X (non-heme 7 kDa protein) of cytochrome bc1 complex (Ubiquinol-cytochrome c reductase)"/>
    <property type="match status" value="1"/>
</dbReference>
<keyword evidence="5" id="KW-0812">Transmembrane</keyword>
<evidence type="ECO:0000256" key="10">
    <source>
        <dbReference type="ARBA" id="ARBA00023136"/>
    </source>
</evidence>
<keyword evidence="3 11" id="KW-0813">Transport</keyword>
<keyword evidence="9 11" id="KW-0496">Mitochondrion</keyword>
<comment type="subunit">
    <text evidence="11">Component of the ubiquinol-cytochrome c oxidoreductase (cytochrome b-c1 complex, complex III, CIII), a multisubunit enzyme composed of 3 respiratory subunits cytochrome b, cytochrome c1 and Rieske protein, 2 core protein subunits, and additional low-molecular weight protein subunits.</text>
</comment>
<dbReference type="InterPro" id="IPR036656">
    <property type="entry name" value="QCR9_sf"/>
</dbReference>
<organism evidence="12">
    <name type="scientific">Pseudodiaptomus poplesia</name>
    <dbReference type="NCBI Taxonomy" id="213370"/>
    <lineage>
        <taxon>Eukaryota</taxon>
        <taxon>Metazoa</taxon>
        <taxon>Ecdysozoa</taxon>
        <taxon>Arthropoda</taxon>
        <taxon>Crustacea</taxon>
        <taxon>Multicrustacea</taxon>
        <taxon>Hexanauplia</taxon>
        <taxon>Copepoda</taxon>
        <taxon>Calanoida</taxon>
        <taxon>Pseudodiaptomidae</taxon>
        <taxon>Pseudodiaptomus</taxon>
    </lineage>
</organism>
<dbReference type="GO" id="GO:0045275">
    <property type="term" value="C:respiratory chain complex III"/>
    <property type="evidence" value="ECO:0007669"/>
    <property type="project" value="UniProtKB-UniRule"/>
</dbReference>
<sequence>MTLAGVLYNGITKRTSTMVLTIIGGAFLFERGFDSVADYIWETHNKGKLWKDIKGKYEVKEEE</sequence>
<evidence type="ECO:0000256" key="1">
    <source>
        <dbReference type="ARBA" id="ARBA00004434"/>
    </source>
</evidence>
<keyword evidence="8" id="KW-1133">Transmembrane helix</keyword>
<evidence type="ECO:0000256" key="4">
    <source>
        <dbReference type="ARBA" id="ARBA00022660"/>
    </source>
</evidence>
<evidence type="ECO:0000256" key="6">
    <source>
        <dbReference type="ARBA" id="ARBA00022792"/>
    </source>
</evidence>
<keyword evidence="6 11" id="KW-0999">Mitochondrion inner membrane</keyword>
<evidence type="ECO:0000256" key="8">
    <source>
        <dbReference type="ARBA" id="ARBA00022989"/>
    </source>
</evidence>
<dbReference type="AlphaFoldDB" id="A0A0U2UPJ5"/>
<evidence type="ECO:0000256" key="11">
    <source>
        <dbReference type="RuleBase" id="RU368056"/>
    </source>
</evidence>
<evidence type="ECO:0000256" key="5">
    <source>
        <dbReference type="ARBA" id="ARBA00022692"/>
    </source>
</evidence>
<evidence type="ECO:0000256" key="9">
    <source>
        <dbReference type="ARBA" id="ARBA00023128"/>
    </source>
</evidence>
<keyword evidence="10" id="KW-0472">Membrane</keyword>
<dbReference type="GO" id="GO:0006122">
    <property type="term" value="P:mitochondrial electron transport, ubiquinol to cytochrome c"/>
    <property type="evidence" value="ECO:0007669"/>
    <property type="project" value="UniProtKB-UniRule"/>
</dbReference>
<comment type="similarity">
    <text evidence="2 11">Belongs to the UQCR10/QCR9 family.</text>
</comment>
<dbReference type="PANTHER" id="PTHR12980:SF0">
    <property type="entry name" value="CYTOCHROME B-C1 COMPLEX SUBUNIT 9"/>
    <property type="match status" value="1"/>
</dbReference>